<gene>
    <name evidence="2" type="ORF">GCM10011534_00870</name>
</gene>
<comment type="caution">
    <text evidence="2">The sequence shown here is derived from an EMBL/GenBank/DDBJ whole genome shotgun (WGS) entry which is preliminary data.</text>
</comment>
<dbReference type="Pfam" id="PF01425">
    <property type="entry name" value="Amidase"/>
    <property type="match status" value="1"/>
</dbReference>
<reference evidence="2" key="2">
    <citation type="submission" date="2020-09" db="EMBL/GenBank/DDBJ databases">
        <authorList>
            <person name="Sun Q."/>
            <person name="Zhou Y."/>
        </authorList>
    </citation>
    <scope>NUCLEOTIDE SEQUENCE</scope>
    <source>
        <strain evidence="2">CGMCC 1.6293</strain>
    </source>
</reference>
<name>A0A917SJM9_9RHOB</name>
<proteinExistence type="predicted"/>
<dbReference type="PANTHER" id="PTHR11895">
    <property type="entry name" value="TRANSAMIDASE"/>
    <property type="match status" value="1"/>
</dbReference>
<feature type="domain" description="Amidase" evidence="1">
    <location>
        <begin position="31"/>
        <end position="418"/>
    </location>
</feature>
<dbReference type="RefSeq" id="WP_028285066.1">
    <property type="nucleotide sequence ID" value="NZ_JAYMDU010000001.1"/>
</dbReference>
<protein>
    <submittedName>
        <fullName evidence="2">Amidase</fullName>
    </submittedName>
</protein>
<organism evidence="2 3">
    <name type="scientific">Pseudooceanicola nanhaiensis</name>
    <dbReference type="NCBI Taxonomy" id="375761"/>
    <lineage>
        <taxon>Bacteria</taxon>
        <taxon>Pseudomonadati</taxon>
        <taxon>Pseudomonadota</taxon>
        <taxon>Alphaproteobacteria</taxon>
        <taxon>Rhodobacterales</taxon>
        <taxon>Paracoccaceae</taxon>
        <taxon>Pseudooceanicola</taxon>
    </lineage>
</organism>
<keyword evidence="3" id="KW-1185">Reference proteome</keyword>
<dbReference type="Proteomes" id="UP000649829">
    <property type="component" value="Unassembled WGS sequence"/>
</dbReference>
<dbReference type="EMBL" id="BMLF01000001">
    <property type="protein sequence ID" value="GGL82594.1"/>
    <property type="molecule type" value="Genomic_DNA"/>
</dbReference>
<evidence type="ECO:0000313" key="2">
    <source>
        <dbReference type="EMBL" id="GGL82594.1"/>
    </source>
</evidence>
<dbReference type="PANTHER" id="PTHR11895:SF151">
    <property type="entry name" value="GLUTAMYL-TRNA(GLN) AMIDOTRANSFERASE SUBUNIT A"/>
    <property type="match status" value="1"/>
</dbReference>
<dbReference type="InterPro" id="IPR000120">
    <property type="entry name" value="Amidase"/>
</dbReference>
<dbReference type="InterPro" id="IPR036928">
    <property type="entry name" value="AS_sf"/>
</dbReference>
<dbReference type="GO" id="GO:0003824">
    <property type="term" value="F:catalytic activity"/>
    <property type="evidence" value="ECO:0007669"/>
    <property type="project" value="InterPro"/>
</dbReference>
<evidence type="ECO:0000259" key="1">
    <source>
        <dbReference type="Pfam" id="PF01425"/>
    </source>
</evidence>
<dbReference type="InterPro" id="IPR023631">
    <property type="entry name" value="Amidase_dom"/>
</dbReference>
<sequence>MDIAASPSPATLTASEARRQIRAGGLTPLALTQACLARIAGRDRAVRAWITVNPAVEAQAAAVVAEDPRPLAGIPVGIKDMIETAELPTTHNSPLYGTNRPANDAPCVEILKAAGALVLGKLDTSEFAAGGRHAATVNPHDLTRIPGGSSSGSAAAVADGHVPLALGTQTGGSTIRPAAYCGVTALKPSWGLISTEGVKRYAVSFDTVGLFARAVEDLQLLADVFNLPEAPAAAPGRLRLGLCRTPYFDRAEPETVAMFDQLEGLLAPVADLVPFEAPEGFGEADELHRCVMHCEGAAAFLNLVRTRGTLLHDDFHDRVELRNGYTQRQHYEAYDRLALMRIALEKRMAGVDAVLAPSAPGYAPQYVEGVRPRENPLFNACWTAMQVPVLNLPVMGPGDHLPLGVSVIGPRAEDRRVLAIGARLAGLLDRRGAAG</sequence>
<reference evidence="2" key="1">
    <citation type="journal article" date="2014" name="Int. J. Syst. Evol. Microbiol.">
        <title>Complete genome sequence of Corynebacterium casei LMG S-19264T (=DSM 44701T), isolated from a smear-ripened cheese.</title>
        <authorList>
            <consortium name="US DOE Joint Genome Institute (JGI-PGF)"/>
            <person name="Walter F."/>
            <person name="Albersmeier A."/>
            <person name="Kalinowski J."/>
            <person name="Ruckert C."/>
        </authorList>
    </citation>
    <scope>NUCLEOTIDE SEQUENCE</scope>
    <source>
        <strain evidence="2">CGMCC 1.6293</strain>
    </source>
</reference>
<dbReference type="Gene3D" id="3.90.1300.10">
    <property type="entry name" value="Amidase signature (AS) domain"/>
    <property type="match status" value="1"/>
</dbReference>
<dbReference type="AlphaFoldDB" id="A0A917SJM9"/>
<evidence type="ECO:0000313" key="3">
    <source>
        <dbReference type="Proteomes" id="UP000649829"/>
    </source>
</evidence>
<dbReference type="SUPFAM" id="SSF75304">
    <property type="entry name" value="Amidase signature (AS) enzymes"/>
    <property type="match status" value="1"/>
</dbReference>
<accession>A0A917SJM9</accession>